<evidence type="ECO:0000313" key="2">
    <source>
        <dbReference type="EMBL" id="KAF5335656.1"/>
    </source>
</evidence>
<keyword evidence="3" id="KW-1185">Reference proteome</keyword>
<gene>
    <name evidence="2" type="ORF">D9611_009674</name>
</gene>
<organism evidence="2 3">
    <name type="scientific">Ephemerocybe angulata</name>
    <dbReference type="NCBI Taxonomy" id="980116"/>
    <lineage>
        <taxon>Eukaryota</taxon>
        <taxon>Fungi</taxon>
        <taxon>Dikarya</taxon>
        <taxon>Basidiomycota</taxon>
        <taxon>Agaricomycotina</taxon>
        <taxon>Agaricomycetes</taxon>
        <taxon>Agaricomycetidae</taxon>
        <taxon>Agaricales</taxon>
        <taxon>Agaricineae</taxon>
        <taxon>Psathyrellaceae</taxon>
        <taxon>Ephemerocybe</taxon>
    </lineage>
</organism>
<evidence type="ECO:0000313" key="3">
    <source>
        <dbReference type="Proteomes" id="UP000541558"/>
    </source>
</evidence>
<proteinExistence type="predicted"/>
<sequence>MFDLISHSFPHLLHSLLARIIVVVDEFASHSILPFPHLSPPPLIVKLSKLDDDDGLYSGRAHCGQRRAPTHHHRRMTTTANSTRPTRARSRARCAQVHFTVERRLKHRLEGTDIISASTLWPTTSSNTRLTSTVALPRDTLTWAVTVAPSRWRSLPTSSTSAEFRRQIHLRRTQLAHPATFIPRPSRHVSSTDPCNAGTSTLIHVITQWDTGERVYGVGAAGRPDYALAQRKRRLGRRQSVGACCALARSTAKLRFESKHAYPSLRTAVLASGRLGRPWRARDGSGAFFTHHGVRARARKGTARSEVRAPQATFVVVVRQVWVSGAHPTRRRHPSSAALNSLLSPALCLTVRELTVAGWPVLDSLARFSVYWKARLRGGAGVE</sequence>
<feature type="region of interest" description="Disordered" evidence="1">
    <location>
        <begin position="62"/>
        <end position="91"/>
    </location>
</feature>
<accession>A0A8H5C6U3</accession>
<dbReference type="EMBL" id="JAACJK010000060">
    <property type="protein sequence ID" value="KAF5335656.1"/>
    <property type="molecule type" value="Genomic_DNA"/>
</dbReference>
<reference evidence="2 3" key="1">
    <citation type="journal article" date="2020" name="ISME J.">
        <title>Uncovering the hidden diversity of litter-decomposition mechanisms in mushroom-forming fungi.</title>
        <authorList>
            <person name="Floudas D."/>
            <person name="Bentzer J."/>
            <person name="Ahren D."/>
            <person name="Johansson T."/>
            <person name="Persson P."/>
            <person name="Tunlid A."/>
        </authorList>
    </citation>
    <scope>NUCLEOTIDE SEQUENCE [LARGE SCALE GENOMIC DNA]</scope>
    <source>
        <strain evidence="2 3">CBS 175.51</strain>
    </source>
</reference>
<name>A0A8H5C6U3_9AGAR</name>
<feature type="compositionally biased region" description="Basic residues" evidence="1">
    <location>
        <begin position="63"/>
        <end position="76"/>
    </location>
</feature>
<protein>
    <submittedName>
        <fullName evidence="2">Uncharacterized protein</fullName>
    </submittedName>
</protein>
<evidence type="ECO:0000256" key="1">
    <source>
        <dbReference type="SAM" id="MobiDB-lite"/>
    </source>
</evidence>
<dbReference type="AlphaFoldDB" id="A0A8H5C6U3"/>
<comment type="caution">
    <text evidence="2">The sequence shown here is derived from an EMBL/GenBank/DDBJ whole genome shotgun (WGS) entry which is preliminary data.</text>
</comment>
<dbReference type="Proteomes" id="UP000541558">
    <property type="component" value="Unassembled WGS sequence"/>
</dbReference>
<dbReference type="OrthoDB" id="10630641at2759"/>